<keyword evidence="5" id="KW-1185">Reference proteome</keyword>
<evidence type="ECO:0000259" key="3">
    <source>
        <dbReference type="Pfam" id="PF24883"/>
    </source>
</evidence>
<keyword evidence="2" id="KW-1133">Transmembrane helix</keyword>
<feature type="domain" description="Nephrocystin 3-like N-terminal" evidence="3">
    <location>
        <begin position="4"/>
        <end position="100"/>
    </location>
</feature>
<accession>A0A2J6R4M9</accession>
<dbReference type="InterPro" id="IPR056884">
    <property type="entry name" value="NPHP3-like_N"/>
</dbReference>
<evidence type="ECO:0000313" key="4">
    <source>
        <dbReference type="EMBL" id="PMD33463.1"/>
    </source>
</evidence>
<dbReference type="Pfam" id="PF24883">
    <property type="entry name" value="NPHP3_N"/>
    <property type="match status" value="1"/>
</dbReference>
<keyword evidence="2" id="KW-0472">Membrane</keyword>
<evidence type="ECO:0000256" key="2">
    <source>
        <dbReference type="SAM" id="Phobius"/>
    </source>
</evidence>
<keyword evidence="1" id="KW-0677">Repeat</keyword>
<proteinExistence type="predicted"/>
<dbReference type="EMBL" id="KZ613956">
    <property type="protein sequence ID" value="PMD33463.1"/>
    <property type="molecule type" value="Genomic_DNA"/>
</dbReference>
<organism evidence="4 5">
    <name type="scientific">Hyaloscypha variabilis (strain UAMH 11265 / GT02V1 / F)</name>
    <name type="common">Meliniomyces variabilis</name>
    <dbReference type="NCBI Taxonomy" id="1149755"/>
    <lineage>
        <taxon>Eukaryota</taxon>
        <taxon>Fungi</taxon>
        <taxon>Dikarya</taxon>
        <taxon>Ascomycota</taxon>
        <taxon>Pezizomycotina</taxon>
        <taxon>Leotiomycetes</taxon>
        <taxon>Helotiales</taxon>
        <taxon>Hyaloscyphaceae</taxon>
        <taxon>Hyaloscypha</taxon>
        <taxon>Hyaloscypha variabilis</taxon>
    </lineage>
</organism>
<protein>
    <recommendedName>
        <fullName evidence="3">Nephrocystin 3-like N-terminal domain-containing protein</fullName>
    </recommendedName>
</protein>
<sequence length="103" mass="11692">MLPGTGDWVLESQELKDWISGSGKSSIFCFYAVFGIRRLTLVSVIMELHEREVIRPGEALAYIFTTYGVVFSVLDILLSIYKQLAPQCSQIPWQIVKIYSQMA</sequence>
<name>A0A2J6R4M9_HYAVF</name>
<evidence type="ECO:0000313" key="5">
    <source>
        <dbReference type="Proteomes" id="UP000235786"/>
    </source>
</evidence>
<dbReference type="Proteomes" id="UP000235786">
    <property type="component" value="Unassembled WGS sequence"/>
</dbReference>
<keyword evidence="2" id="KW-0812">Transmembrane</keyword>
<gene>
    <name evidence="4" type="ORF">L207DRAFT_589828</name>
</gene>
<evidence type="ECO:0000256" key="1">
    <source>
        <dbReference type="ARBA" id="ARBA00022737"/>
    </source>
</evidence>
<reference evidence="4 5" key="1">
    <citation type="submission" date="2016-04" db="EMBL/GenBank/DDBJ databases">
        <title>A degradative enzymes factory behind the ericoid mycorrhizal symbiosis.</title>
        <authorList>
            <consortium name="DOE Joint Genome Institute"/>
            <person name="Martino E."/>
            <person name="Morin E."/>
            <person name="Grelet G."/>
            <person name="Kuo A."/>
            <person name="Kohler A."/>
            <person name="Daghino S."/>
            <person name="Barry K."/>
            <person name="Choi C."/>
            <person name="Cichocki N."/>
            <person name="Clum A."/>
            <person name="Copeland A."/>
            <person name="Hainaut M."/>
            <person name="Haridas S."/>
            <person name="Labutti K."/>
            <person name="Lindquist E."/>
            <person name="Lipzen A."/>
            <person name="Khouja H.-R."/>
            <person name="Murat C."/>
            <person name="Ohm R."/>
            <person name="Olson A."/>
            <person name="Spatafora J."/>
            <person name="Veneault-Fourrey C."/>
            <person name="Henrissat B."/>
            <person name="Grigoriev I."/>
            <person name="Martin F."/>
            <person name="Perotto S."/>
        </authorList>
    </citation>
    <scope>NUCLEOTIDE SEQUENCE [LARGE SCALE GENOMIC DNA]</scope>
    <source>
        <strain evidence="4 5">F</strain>
    </source>
</reference>
<dbReference type="AlphaFoldDB" id="A0A2J6R4M9"/>
<feature type="transmembrane region" description="Helical" evidence="2">
    <location>
        <begin position="60"/>
        <end position="81"/>
    </location>
</feature>
<dbReference type="OrthoDB" id="195446at2759"/>